<evidence type="ECO:0008006" key="3">
    <source>
        <dbReference type="Google" id="ProtNLM"/>
    </source>
</evidence>
<organism evidence="1 2">
    <name type="scientific">Hyalangium minutum</name>
    <dbReference type="NCBI Taxonomy" id="394096"/>
    <lineage>
        <taxon>Bacteria</taxon>
        <taxon>Pseudomonadati</taxon>
        <taxon>Myxococcota</taxon>
        <taxon>Myxococcia</taxon>
        <taxon>Myxococcales</taxon>
        <taxon>Cystobacterineae</taxon>
        <taxon>Archangiaceae</taxon>
        <taxon>Hyalangium</taxon>
    </lineage>
</organism>
<dbReference type="Proteomes" id="UP000028725">
    <property type="component" value="Unassembled WGS sequence"/>
</dbReference>
<dbReference type="InterPro" id="IPR009003">
    <property type="entry name" value="Peptidase_S1_PA"/>
</dbReference>
<name>A0A085WP51_9BACT</name>
<evidence type="ECO:0000313" key="2">
    <source>
        <dbReference type="Proteomes" id="UP000028725"/>
    </source>
</evidence>
<dbReference type="AlphaFoldDB" id="A0A085WP51"/>
<keyword evidence="2" id="KW-1185">Reference proteome</keyword>
<accession>A0A085WP51</accession>
<sequence length="79" mass="8505">MEGELLRVLKPGVHAYQGDSGGPCFKWEQGQERPTLIGIIRGGGAPVYSTITSTAFATNYQWLERIIREDTGADAGPAP</sequence>
<reference evidence="1 2" key="1">
    <citation type="submission" date="2014-04" db="EMBL/GenBank/DDBJ databases">
        <title>Genome assembly of Hyalangium minutum DSM 14724.</title>
        <authorList>
            <person name="Sharma G."/>
            <person name="Subramanian S."/>
        </authorList>
    </citation>
    <scope>NUCLEOTIDE SEQUENCE [LARGE SCALE GENOMIC DNA]</scope>
    <source>
        <strain evidence="1 2">DSM 14724</strain>
    </source>
</reference>
<dbReference type="EMBL" id="JMCB01000004">
    <property type="protein sequence ID" value="KFE69464.1"/>
    <property type="molecule type" value="Genomic_DNA"/>
</dbReference>
<comment type="caution">
    <text evidence="1">The sequence shown here is derived from an EMBL/GenBank/DDBJ whole genome shotgun (WGS) entry which is preliminary data.</text>
</comment>
<evidence type="ECO:0000313" key="1">
    <source>
        <dbReference type="EMBL" id="KFE69464.1"/>
    </source>
</evidence>
<gene>
    <name evidence="1" type="ORF">DB31_6439</name>
</gene>
<proteinExistence type="predicted"/>
<protein>
    <recommendedName>
        <fullName evidence="3">Peptidase S1 domain-containing protein</fullName>
    </recommendedName>
</protein>
<dbReference type="SUPFAM" id="SSF50494">
    <property type="entry name" value="Trypsin-like serine proteases"/>
    <property type="match status" value="1"/>
</dbReference>